<evidence type="ECO:0000313" key="2">
    <source>
        <dbReference type="EMBL" id="KAF9406334.1"/>
    </source>
</evidence>
<comment type="caution">
    <text evidence="2">The sequence shown here is derived from an EMBL/GenBank/DDBJ whole genome shotgun (WGS) entry which is preliminary data.</text>
</comment>
<dbReference type="SUPFAM" id="SSF75011">
    <property type="entry name" value="3-carboxy-cis,cis-mucoante lactonizing enzyme"/>
    <property type="match status" value="1"/>
</dbReference>
<sequence length="423" mass="48931">MKSQIMGFLELIILLAGAPFLAASQSENQTDLVMCDGVIFHDVYYDKELLFTELGRPYNLVMHKFSGMLFFSHTIQNGTQVDFGIRACHLEKKSCREVQGVPGGYAVAYDAGNDDIYFGGHDGIYKYNFLTKSAEFFAEEGKSIWGLFVRRNFYYIEYPTQKLFVYQDDSFVQVAEAINIEVDHFFVSKHIDKVAEIDQAFGMTFDDKDHVIYSDKDTIYRLNPSKYSGLCFNAIINLEDRENGALKKTLKTAVRTRALPEIACNRLKIGDNWYDRDTLWANIGRPYNLNVHRSSNSLFFSYSLPETYADVDFQLAYFNIDTREYQTIAGIRGGCSVAIDQMNDEIYLGGSDGIYKYNMLTKLADFYKEKGKNIWSLFYKKNLFYISYPDQKLHIEYDGKFATVKEFENFEIDYFHFTGKEEL</sequence>
<keyword evidence="3" id="KW-1185">Reference proteome</keyword>
<name>A0A835G526_SPOEX</name>
<proteinExistence type="predicted"/>
<dbReference type="AlphaFoldDB" id="A0A835G526"/>
<dbReference type="EMBL" id="JACKWZ010000607">
    <property type="protein sequence ID" value="KAF9406334.1"/>
    <property type="molecule type" value="Genomic_DNA"/>
</dbReference>
<dbReference type="Proteomes" id="UP000648187">
    <property type="component" value="Unassembled WGS sequence"/>
</dbReference>
<evidence type="ECO:0000256" key="1">
    <source>
        <dbReference type="SAM" id="SignalP"/>
    </source>
</evidence>
<reference evidence="2" key="1">
    <citation type="submission" date="2020-08" db="EMBL/GenBank/DDBJ databases">
        <title>Spodoptera exigua strain:BAW_Kor-Di-RS1 Genome sequencing and assembly.</title>
        <authorList>
            <person name="Kim J."/>
            <person name="Nam H.Y."/>
            <person name="Kwon M."/>
            <person name="Choi J.H."/>
            <person name="Cho S.R."/>
            <person name="Kim G.-H."/>
        </authorList>
    </citation>
    <scope>NUCLEOTIDE SEQUENCE</scope>
    <source>
        <strain evidence="2">BAW_Kor-Di-RS1</strain>
        <tissue evidence="2">Whole-body</tissue>
    </source>
</reference>
<protein>
    <submittedName>
        <fullName evidence="2">Uncharacterized protein</fullName>
    </submittedName>
</protein>
<feature type="chain" id="PRO_5032318493" evidence="1">
    <location>
        <begin position="24"/>
        <end position="423"/>
    </location>
</feature>
<keyword evidence="1" id="KW-0732">Signal</keyword>
<accession>A0A835G526</accession>
<organism evidence="2 3">
    <name type="scientific">Spodoptera exigua</name>
    <name type="common">Beet armyworm</name>
    <name type="synonym">Noctua fulgens</name>
    <dbReference type="NCBI Taxonomy" id="7107"/>
    <lineage>
        <taxon>Eukaryota</taxon>
        <taxon>Metazoa</taxon>
        <taxon>Ecdysozoa</taxon>
        <taxon>Arthropoda</taxon>
        <taxon>Hexapoda</taxon>
        <taxon>Insecta</taxon>
        <taxon>Pterygota</taxon>
        <taxon>Neoptera</taxon>
        <taxon>Endopterygota</taxon>
        <taxon>Lepidoptera</taxon>
        <taxon>Glossata</taxon>
        <taxon>Ditrysia</taxon>
        <taxon>Noctuoidea</taxon>
        <taxon>Noctuidae</taxon>
        <taxon>Amphipyrinae</taxon>
        <taxon>Spodoptera</taxon>
    </lineage>
</organism>
<feature type="signal peptide" evidence="1">
    <location>
        <begin position="1"/>
        <end position="23"/>
    </location>
</feature>
<evidence type="ECO:0000313" key="3">
    <source>
        <dbReference type="Proteomes" id="UP000648187"/>
    </source>
</evidence>
<gene>
    <name evidence="2" type="ORF">HW555_013258</name>
</gene>